<evidence type="ECO:0000256" key="9">
    <source>
        <dbReference type="ARBA" id="ARBA00023054"/>
    </source>
</evidence>
<keyword evidence="23" id="KW-1185">Reference proteome</keyword>
<sequence>MVMNFLHFVRWMHGTCIECPPQRVEEDEVITFSFYSDVSQNPLIIEQAVLITQNVHKLLASLSKYLKPWKKYQLLWKLDKGVVTERLAAEKPACVTFDEQLQFYLKVAQEVTQQPLIKDEQCIRLQLAPLVYMVQENARGWVTSLGKLLNESARKELFSLHEEIQSLSQNLKRPPDSLEDLRIILGTIAEIKGMSFKVELKYLDIWERYRTLAMYNIPAAKKEWSQTLWINLNVQVLQEGIEGFLKALRKLPKQVRSMPVAYHLETKMKAFRDSIPLLLDLKNEALRERHWQDLMEKTGTSFEMAPETFTLENMFAMELHRHSHVISEIVGTAVKELSIEKGVKDIAETWEHLKFTVQTYFKGTEKRGFILGSVDEILETLDDNNVNLQSVLSSRFVGPFLSTVHHWEKTLSLIGEVIEIMEETVKEPTIKKSCEAPGRLSDLHHINDVLEKCQKSLNDYLDSKRNAFPRFFFISDEELLSILGSSNPLCVQEHMIKMYDNIASLRFQDGDGDKKIATAMISAEGEVMEFRQAVAAEGRVETWMTAVLEEMRRTNRLLTKEAIFRYCEDRSRVDWMLLFQGMMVLAANQVWWTWEVEDVFRKVKKGEKQAMKLYAKKMHRQIDELVTRITMPLSKNDRKKYNTVLIIDVHARDIVDTFAVGKIFSGLAQCGAWGCFDEFNRIDASVLSVISSQIQTIRNALMNQLKTFQVDKVVQMYETMLTRHTTMVVGPTGGGKSVVINTLCQAQNKLGLLTKLYTLNPKAMSVIELYGILDPTTRDWTDGVLSNIFRDINRPTDKKERRYILFDGDVDALWVENMNSVMDDNKLLTLANGERIRLQSHCALLFEVGDLQYASPATVSRCGMVFVDPKNLKYKPYWQKWVQERENEQERNDLNYLFEKYVPYLIDMIVEGVVDGRNEERLKTIVPQTDLNMVVQLTVMLKALLMVQPYDPDVLECFFLEALYSSLGAALLDAGRIKFDENVKRISCMSTVHDDNILAKPGELPGQLPTLYDFHFDGLKKKWVPWMKLVPEYIHKPEVKFLDILVKERTGENPFLFIYSPLQLLLVINFSSRTTSMDIQRNLETNVEKRTKDTYGPPMGKRLIVFMDDMNMPRMFNESVSAISDKITVCTLELYKKIIHDLPPTPSKFHYIFNLRDLSRVYNGLILTTPERFPTVTQMVRVWRNECLRVFHDRLINEADKALVFEIILSRGYGENNFREDLKNLYQKLGIENKSMVFLFTDAHVAEESFLELINNMLTSAQCKRLDGGLVKLKEASVQLVELNKKLAEQRIILAEKAAACEALLQEISANTEVAEEKKKLAEEKAVEIEEQNKIIATEKAAAETALAEVMPILEAAKLELQKLDKSDVTEIRAGLGMLKFVDAVMSYCDVVREVKPKREKVARLERNYYLSKRELEKIKAELAAIQEELKALGNKYEEAIRENKQLQEEAEIMQRRLEAADKLIFGLRSENKRWTKELEDYEIRKVKLLGDCLLCAAFLSYEGAFNWEFRNEMIYQVWQEDILSREIPLSQPFSLESLLTNEVEVSSPILPKRLKNIMDTLTFNTYNYGCTGLFERHKLLFSFNMTVKIEQADGRVPQEELEFFLKGNISLEKSARKKPYAWLPDQGWEDLIRLSELFPEKFESLPDDVEKNPDVWKNVRAFLQSWFSLLVFLLVLNIQV</sequence>
<gene>
    <name evidence="22" type="ORF">llap_15986</name>
</gene>
<evidence type="ECO:0000256" key="2">
    <source>
        <dbReference type="ARBA" id="ARBA00008887"/>
    </source>
</evidence>
<dbReference type="InterPro" id="IPR042222">
    <property type="entry name" value="Dynein_2_N"/>
</dbReference>
<keyword evidence="13" id="KW-0966">Cell projection</keyword>
<dbReference type="Gene3D" id="1.20.920.30">
    <property type="match status" value="1"/>
</dbReference>
<dbReference type="Gene3D" id="1.10.472.130">
    <property type="match status" value="1"/>
</dbReference>
<dbReference type="PANTHER" id="PTHR22878">
    <property type="entry name" value="DYNEIN HEAVY CHAIN 6, AXONEMAL-LIKE-RELATED"/>
    <property type="match status" value="1"/>
</dbReference>
<dbReference type="InterPro" id="IPR035699">
    <property type="entry name" value="AAA_6"/>
</dbReference>
<keyword evidence="7" id="KW-0067">ATP-binding</keyword>
<feature type="domain" description="Dynein heavy chain AAA 5 extension" evidence="20">
    <location>
        <begin position="895"/>
        <end position="1027"/>
    </location>
</feature>
<evidence type="ECO:0000259" key="18">
    <source>
        <dbReference type="Pfam" id="PF12777"/>
    </source>
</evidence>
<dbReference type="GO" id="GO:0005524">
    <property type="term" value="F:ATP binding"/>
    <property type="evidence" value="ECO:0007669"/>
    <property type="project" value="UniProtKB-KW"/>
</dbReference>
<evidence type="ECO:0000256" key="11">
    <source>
        <dbReference type="ARBA" id="ARBA00023175"/>
    </source>
</evidence>
<evidence type="ECO:0000256" key="5">
    <source>
        <dbReference type="ARBA" id="ARBA00022737"/>
    </source>
</evidence>
<evidence type="ECO:0000313" key="22">
    <source>
        <dbReference type="EMBL" id="PKU33710.1"/>
    </source>
</evidence>
<dbReference type="FunFam" id="3.20.180.20:FF:000001">
    <property type="entry name" value="Dynein axonemal heavy chain 5"/>
    <property type="match status" value="1"/>
</dbReference>
<dbReference type="GO" id="GO:0045505">
    <property type="term" value="F:dynein intermediate chain binding"/>
    <property type="evidence" value="ECO:0007669"/>
    <property type="project" value="InterPro"/>
</dbReference>
<reference evidence="23" key="1">
    <citation type="submission" date="2017-11" db="EMBL/GenBank/DDBJ databases">
        <authorList>
            <person name="Lima N.C."/>
            <person name="Parody-Merino A.M."/>
            <person name="Battley P.F."/>
            <person name="Fidler A.E."/>
            <person name="Prosdocimi F."/>
        </authorList>
    </citation>
    <scope>NUCLEOTIDE SEQUENCE [LARGE SCALE GENOMIC DNA]</scope>
</reference>
<organism evidence="22 23">
    <name type="scientific">Limosa lapponica baueri</name>
    <dbReference type="NCBI Taxonomy" id="1758121"/>
    <lineage>
        <taxon>Eukaryota</taxon>
        <taxon>Metazoa</taxon>
        <taxon>Chordata</taxon>
        <taxon>Craniata</taxon>
        <taxon>Vertebrata</taxon>
        <taxon>Euteleostomi</taxon>
        <taxon>Archelosauria</taxon>
        <taxon>Archosauria</taxon>
        <taxon>Dinosauria</taxon>
        <taxon>Saurischia</taxon>
        <taxon>Theropoda</taxon>
        <taxon>Coelurosauria</taxon>
        <taxon>Aves</taxon>
        <taxon>Neognathae</taxon>
        <taxon>Neoaves</taxon>
        <taxon>Charadriiformes</taxon>
        <taxon>Scolopacidae</taxon>
        <taxon>Limosa</taxon>
    </lineage>
</organism>
<dbReference type="Pfam" id="PF12775">
    <property type="entry name" value="AAA_7"/>
    <property type="match status" value="1"/>
</dbReference>
<dbReference type="Gene3D" id="1.20.140.100">
    <property type="entry name" value="Dynein heavy chain, N-terminal domain 2"/>
    <property type="match status" value="2"/>
</dbReference>
<evidence type="ECO:0000259" key="21">
    <source>
        <dbReference type="Pfam" id="PF22597"/>
    </source>
</evidence>
<keyword evidence="5" id="KW-0677">Repeat</keyword>
<dbReference type="PANTHER" id="PTHR22878:SF63">
    <property type="entry name" value="DYNEIN AXONEMAL HEAVY CHAIN 10"/>
    <property type="match status" value="1"/>
</dbReference>
<evidence type="ECO:0008006" key="24">
    <source>
        <dbReference type="Google" id="ProtNLM"/>
    </source>
</evidence>
<proteinExistence type="inferred from homology"/>
<dbReference type="Gene3D" id="3.20.180.20">
    <property type="entry name" value="Dynein heavy chain, N-terminal domain 2"/>
    <property type="match status" value="1"/>
</dbReference>
<dbReference type="Pfam" id="PF08393">
    <property type="entry name" value="DHC_N2"/>
    <property type="match status" value="1"/>
</dbReference>
<keyword evidence="3" id="KW-0963">Cytoplasm</keyword>
<evidence type="ECO:0000259" key="16">
    <source>
        <dbReference type="Pfam" id="PF08393"/>
    </source>
</evidence>
<keyword evidence="11" id="KW-0505">Motor protein</keyword>
<dbReference type="Gene3D" id="1.10.8.1220">
    <property type="match status" value="1"/>
</dbReference>
<evidence type="ECO:0000256" key="8">
    <source>
        <dbReference type="ARBA" id="ARBA00023017"/>
    </source>
</evidence>
<dbReference type="InterPro" id="IPR041466">
    <property type="entry name" value="Dynein_AAA5_ext"/>
</dbReference>
<dbReference type="EMBL" id="KZ509800">
    <property type="protein sequence ID" value="PKU33710.1"/>
    <property type="molecule type" value="Genomic_DNA"/>
</dbReference>
<dbReference type="OrthoDB" id="64868at2759"/>
<feature type="domain" description="Dynein heavy chain coiled coil stalk" evidence="18">
    <location>
        <begin position="1376"/>
        <end position="1520"/>
    </location>
</feature>
<protein>
    <recommendedName>
        <fullName evidence="24">Dynein heavy chain axonemal</fullName>
    </recommendedName>
</protein>
<dbReference type="GO" id="GO:0007018">
    <property type="term" value="P:microtubule-based movement"/>
    <property type="evidence" value="ECO:0007669"/>
    <property type="project" value="InterPro"/>
</dbReference>
<dbReference type="Pfam" id="PF12774">
    <property type="entry name" value="AAA_6"/>
    <property type="match status" value="1"/>
</dbReference>
<keyword evidence="8" id="KW-0243">Dynein</keyword>
<dbReference type="FunFam" id="1.10.287.2620:FF:000002">
    <property type="entry name" value="Dynein heavy chain 2, axonemal"/>
    <property type="match status" value="1"/>
</dbReference>
<evidence type="ECO:0000259" key="17">
    <source>
        <dbReference type="Pfam" id="PF12774"/>
    </source>
</evidence>
<dbReference type="Gene3D" id="3.40.50.300">
    <property type="entry name" value="P-loop containing nucleotide triphosphate hydrolases"/>
    <property type="match status" value="1"/>
</dbReference>
<keyword evidence="9 14" id="KW-0175">Coiled coil</keyword>
<reference evidence="23" key="2">
    <citation type="submission" date="2017-12" db="EMBL/GenBank/DDBJ databases">
        <title>Genome sequence of the Bar-tailed Godwit (Limosa lapponica baueri).</title>
        <authorList>
            <person name="Lima N.C.B."/>
            <person name="Parody-Merino A.M."/>
            <person name="Battley P.F."/>
            <person name="Fidler A.E."/>
            <person name="Prosdocimi F."/>
        </authorList>
    </citation>
    <scope>NUCLEOTIDE SEQUENCE [LARGE SCALE GENOMIC DNA]</scope>
</reference>
<dbReference type="GO" id="GO:0005930">
    <property type="term" value="C:axoneme"/>
    <property type="evidence" value="ECO:0007669"/>
    <property type="project" value="UniProtKB-SubCell"/>
</dbReference>
<evidence type="ECO:0000256" key="10">
    <source>
        <dbReference type="ARBA" id="ARBA00023069"/>
    </source>
</evidence>
<dbReference type="InterPro" id="IPR027417">
    <property type="entry name" value="P-loop_NTPase"/>
</dbReference>
<dbReference type="FunFam" id="1.10.472.130:FF:000010">
    <property type="entry name" value="Dynein axonemal heavy chain 10"/>
    <property type="match status" value="1"/>
</dbReference>
<evidence type="ECO:0000256" key="13">
    <source>
        <dbReference type="ARBA" id="ARBA00023273"/>
    </source>
</evidence>
<feature type="coiled-coil region" evidence="14">
    <location>
        <begin position="1273"/>
        <end position="1339"/>
    </location>
</feature>
<name>A0A2I0TIQ7_LIMLA</name>
<dbReference type="InterPro" id="IPR024317">
    <property type="entry name" value="Dynein_heavy_chain_D4_dom"/>
</dbReference>
<dbReference type="FunFam" id="3.40.50.300:FF:001855">
    <property type="entry name" value="Dynein axonemal heavy chain 10"/>
    <property type="match status" value="1"/>
</dbReference>
<dbReference type="Pfam" id="PF12780">
    <property type="entry name" value="AAA_8"/>
    <property type="match status" value="1"/>
</dbReference>
<dbReference type="Pfam" id="PF12777">
    <property type="entry name" value="MT"/>
    <property type="match status" value="1"/>
</dbReference>
<keyword evidence="4" id="KW-0493">Microtubule</keyword>
<dbReference type="Pfam" id="PF22597">
    <property type="entry name" value="DYN_lid"/>
    <property type="match status" value="1"/>
</dbReference>
<feature type="domain" description="Dynein 2 heavy chain 1 cytoplasmic ATPase lid" evidence="21">
    <location>
        <begin position="1119"/>
        <end position="1201"/>
    </location>
</feature>
<feature type="domain" description="Dynein heavy chain hydrolytic ATP-binding dynein motor region" evidence="17">
    <location>
        <begin position="650"/>
        <end position="711"/>
    </location>
</feature>
<feature type="coiled-coil region" evidence="14">
    <location>
        <begin position="1402"/>
        <end position="1485"/>
    </location>
</feature>
<evidence type="ECO:0000313" key="23">
    <source>
        <dbReference type="Proteomes" id="UP000233556"/>
    </source>
</evidence>
<evidence type="ECO:0000256" key="3">
    <source>
        <dbReference type="ARBA" id="ARBA00022490"/>
    </source>
</evidence>
<dbReference type="InterPro" id="IPR011704">
    <property type="entry name" value="ATPase_dyneun-rel_AAA"/>
</dbReference>
<dbReference type="InterPro" id="IPR013602">
    <property type="entry name" value="Dynein_heavy_linker"/>
</dbReference>
<dbReference type="InterPro" id="IPR026983">
    <property type="entry name" value="DHC"/>
</dbReference>
<dbReference type="Gene3D" id="1.20.58.1120">
    <property type="match status" value="1"/>
</dbReference>
<dbReference type="InterPro" id="IPR024743">
    <property type="entry name" value="Dynein_HC_stalk"/>
</dbReference>
<dbReference type="GO" id="GO:0005874">
    <property type="term" value="C:microtubule"/>
    <property type="evidence" value="ECO:0007669"/>
    <property type="project" value="UniProtKB-KW"/>
</dbReference>
<dbReference type="InterPro" id="IPR042228">
    <property type="entry name" value="Dynein_linker_3"/>
</dbReference>
<dbReference type="Proteomes" id="UP000233556">
    <property type="component" value="Unassembled WGS sequence"/>
</dbReference>
<evidence type="ECO:0000256" key="12">
    <source>
        <dbReference type="ARBA" id="ARBA00023212"/>
    </source>
</evidence>
<keyword evidence="12" id="KW-0206">Cytoskeleton</keyword>
<comment type="similarity">
    <text evidence="2">Belongs to the dynein heavy chain family.</text>
</comment>
<evidence type="ECO:0000256" key="4">
    <source>
        <dbReference type="ARBA" id="ARBA00022701"/>
    </source>
</evidence>
<feature type="domain" description="Dynein heavy chain linker" evidence="16">
    <location>
        <begin position="218"/>
        <end position="421"/>
    </location>
</feature>
<keyword evidence="6" id="KW-0547">Nucleotide-binding</keyword>
<dbReference type="InterPro" id="IPR054354">
    <property type="entry name" value="DYNC2H1-like_lid"/>
</dbReference>
<evidence type="ECO:0000259" key="15">
    <source>
        <dbReference type="Pfam" id="PF07728"/>
    </source>
</evidence>
<dbReference type="SUPFAM" id="SSF52540">
    <property type="entry name" value="P-loop containing nucleoside triphosphate hydrolases"/>
    <property type="match status" value="1"/>
</dbReference>
<feature type="domain" description="ATPase dynein-related AAA" evidence="15">
    <location>
        <begin position="727"/>
        <end position="862"/>
    </location>
</feature>
<evidence type="ECO:0000259" key="19">
    <source>
        <dbReference type="Pfam" id="PF12780"/>
    </source>
</evidence>
<evidence type="ECO:0000256" key="14">
    <source>
        <dbReference type="SAM" id="Coils"/>
    </source>
</evidence>
<dbReference type="Pfam" id="PF07728">
    <property type="entry name" value="AAA_5"/>
    <property type="match status" value="1"/>
</dbReference>
<dbReference type="Gene3D" id="1.10.287.2620">
    <property type="match status" value="1"/>
</dbReference>
<dbReference type="GO" id="GO:0030286">
    <property type="term" value="C:dynein complex"/>
    <property type="evidence" value="ECO:0007669"/>
    <property type="project" value="UniProtKB-KW"/>
</dbReference>
<evidence type="ECO:0000256" key="7">
    <source>
        <dbReference type="ARBA" id="ARBA00022840"/>
    </source>
</evidence>
<evidence type="ECO:0000256" key="6">
    <source>
        <dbReference type="ARBA" id="ARBA00022741"/>
    </source>
</evidence>
<feature type="domain" description="Dynein heavy chain AAA module D4" evidence="19">
    <location>
        <begin position="1204"/>
        <end position="1266"/>
    </location>
</feature>
<dbReference type="Pfam" id="PF17852">
    <property type="entry name" value="Dynein_AAA_lid"/>
    <property type="match status" value="1"/>
</dbReference>
<dbReference type="GO" id="GO:0016887">
    <property type="term" value="F:ATP hydrolysis activity"/>
    <property type="evidence" value="ECO:0007669"/>
    <property type="project" value="InterPro"/>
</dbReference>
<keyword evidence="10" id="KW-0969">Cilium</keyword>
<dbReference type="GO" id="GO:0051959">
    <property type="term" value="F:dynein light intermediate chain binding"/>
    <property type="evidence" value="ECO:0007669"/>
    <property type="project" value="InterPro"/>
</dbReference>
<evidence type="ECO:0000256" key="1">
    <source>
        <dbReference type="ARBA" id="ARBA00004430"/>
    </source>
</evidence>
<accession>A0A2I0TIQ7</accession>
<dbReference type="Gene3D" id="1.20.920.20">
    <property type="match status" value="2"/>
</dbReference>
<comment type="subcellular location">
    <subcellularLocation>
        <location evidence="1">Cytoplasm</location>
        <location evidence="1">Cytoskeleton</location>
        <location evidence="1">Cilium axoneme</location>
    </subcellularLocation>
</comment>
<evidence type="ECO:0000259" key="20">
    <source>
        <dbReference type="Pfam" id="PF17852"/>
    </source>
</evidence>